<evidence type="ECO:0000313" key="2">
    <source>
        <dbReference type="EMBL" id="SVC17465.1"/>
    </source>
</evidence>
<accession>A0A382K0X4</accession>
<organism evidence="2">
    <name type="scientific">marine metagenome</name>
    <dbReference type="NCBI Taxonomy" id="408172"/>
    <lineage>
        <taxon>unclassified sequences</taxon>
        <taxon>metagenomes</taxon>
        <taxon>ecological metagenomes</taxon>
    </lineage>
</organism>
<sequence length="315" mass="36118">STFNGNKNDSASDSDEKPGRFFKDQPDVNDDYQIHFNYLLAKDSQDREWDLNGRMEEIILEVNESMAKATAMHESGDGKEKIYKFDYRKDGKLDITFVRLDKNFQELHEHANNDISPFLFSKINFWRDDDDEPLKGMNNPKKIYYNFADFSSADGGEAGVGVGTTFLKSKSNYSNERVLFNVLHELHHAQGGGYSCVPGIREGKGHYINQEIRVQLTAGRKLGATYAHKVEGCPQLMDSVYLKPTSNEPYDPYELNCLFNLGKYTHPKLTKVVEKLRAAGKYNWRTKFGSDCKWRNQERDSEGYFLLGSNINILK</sequence>
<feature type="compositionally biased region" description="Polar residues" evidence="1">
    <location>
        <begin position="1"/>
        <end position="11"/>
    </location>
</feature>
<proteinExistence type="predicted"/>
<dbReference type="EMBL" id="UINC01077388">
    <property type="protein sequence ID" value="SVC17465.1"/>
    <property type="molecule type" value="Genomic_DNA"/>
</dbReference>
<reference evidence="2" key="1">
    <citation type="submission" date="2018-05" db="EMBL/GenBank/DDBJ databases">
        <authorList>
            <person name="Lanie J.A."/>
            <person name="Ng W.-L."/>
            <person name="Kazmierczak K.M."/>
            <person name="Andrzejewski T.M."/>
            <person name="Davidsen T.M."/>
            <person name="Wayne K.J."/>
            <person name="Tettelin H."/>
            <person name="Glass J.I."/>
            <person name="Rusch D."/>
            <person name="Podicherti R."/>
            <person name="Tsui H.-C.T."/>
            <person name="Winkler M.E."/>
        </authorList>
    </citation>
    <scope>NUCLEOTIDE SEQUENCE</scope>
</reference>
<feature type="region of interest" description="Disordered" evidence="1">
    <location>
        <begin position="1"/>
        <end position="28"/>
    </location>
</feature>
<feature type="compositionally biased region" description="Basic and acidic residues" evidence="1">
    <location>
        <begin position="14"/>
        <end position="26"/>
    </location>
</feature>
<dbReference type="AlphaFoldDB" id="A0A382K0X4"/>
<evidence type="ECO:0000256" key="1">
    <source>
        <dbReference type="SAM" id="MobiDB-lite"/>
    </source>
</evidence>
<gene>
    <name evidence="2" type="ORF">METZ01_LOCUS270319</name>
</gene>
<name>A0A382K0X4_9ZZZZ</name>
<feature type="non-terminal residue" evidence="2">
    <location>
        <position position="1"/>
    </location>
</feature>
<protein>
    <submittedName>
        <fullName evidence="2">Uncharacterized protein</fullName>
    </submittedName>
</protein>